<evidence type="ECO:0000259" key="4">
    <source>
        <dbReference type="Pfam" id="PF25973"/>
    </source>
</evidence>
<dbReference type="RefSeq" id="WP_005202970.1">
    <property type="nucleotide sequence ID" value="NZ_KB850072.1"/>
</dbReference>
<comment type="caution">
    <text evidence="5">The sequence shown here is derived from an EMBL/GenBank/DDBJ whole genome shotgun (WGS) entry which is preliminary data.</text>
</comment>
<dbReference type="NCBIfam" id="TIGR01730">
    <property type="entry name" value="RND_mfp"/>
    <property type="match status" value="1"/>
</dbReference>
<dbReference type="Gene3D" id="2.40.420.20">
    <property type="match status" value="1"/>
</dbReference>
<dbReference type="PANTHER" id="PTHR30469">
    <property type="entry name" value="MULTIDRUG RESISTANCE PROTEIN MDTA"/>
    <property type="match status" value="1"/>
</dbReference>
<name>N9RHX6_9GAMM</name>
<feature type="transmembrane region" description="Helical" evidence="2">
    <location>
        <begin position="12"/>
        <end position="31"/>
    </location>
</feature>
<dbReference type="Proteomes" id="UP000013084">
    <property type="component" value="Unassembled WGS sequence"/>
</dbReference>
<evidence type="ECO:0000313" key="6">
    <source>
        <dbReference type="Proteomes" id="UP000013084"/>
    </source>
</evidence>
<comment type="similarity">
    <text evidence="1">Belongs to the membrane fusion protein (MFP) (TC 8.A.1) family.</text>
</comment>
<dbReference type="SUPFAM" id="SSF111369">
    <property type="entry name" value="HlyD-like secretion proteins"/>
    <property type="match status" value="1"/>
</dbReference>
<dbReference type="InterPro" id="IPR058627">
    <property type="entry name" value="MdtA-like_C"/>
</dbReference>
<keyword evidence="2" id="KW-0472">Membrane</keyword>
<accession>N9RHX6</accession>
<feature type="domain" description="Multidrug resistance protein MdtA-like C-terminal permuted SH3" evidence="3">
    <location>
        <begin position="309"/>
        <end position="365"/>
    </location>
</feature>
<dbReference type="EMBL" id="APRN01000036">
    <property type="protein sequence ID" value="ENX57588.1"/>
    <property type="molecule type" value="Genomic_DNA"/>
</dbReference>
<evidence type="ECO:0000259" key="3">
    <source>
        <dbReference type="Pfam" id="PF25967"/>
    </source>
</evidence>
<dbReference type="PANTHER" id="PTHR30469:SF15">
    <property type="entry name" value="HLYD FAMILY OF SECRETION PROTEINS"/>
    <property type="match status" value="1"/>
</dbReference>
<gene>
    <name evidence="5" type="ORF">F902_01985</name>
</gene>
<evidence type="ECO:0000256" key="2">
    <source>
        <dbReference type="SAM" id="Phobius"/>
    </source>
</evidence>
<evidence type="ECO:0000256" key="1">
    <source>
        <dbReference type="ARBA" id="ARBA00009477"/>
    </source>
</evidence>
<dbReference type="Pfam" id="PF25967">
    <property type="entry name" value="RND-MFP_C"/>
    <property type="match status" value="1"/>
</dbReference>
<feature type="domain" description="CzcB-like barrel-sandwich hybrid" evidence="4">
    <location>
        <begin position="95"/>
        <end position="224"/>
    </location>
</feature>
<evidence type="ECO:0000313" key="5">
    <source>
        <dbReference type="EMBL" id="ENX57588.1"/>
    </source>
</evidence>
<dbReference type="InterPro" id="IPR006143">
    <property type="entry name" value="RND_pump_MFP"/>
</dbReference>
<dbReference type="Gene3D" id="1.10.287.470">
    <property type="entry name" value="Helix hairpin bin"/>
    <property type="match status" value="1"/>
</dbReference>
<keyword evidence="6" id="KW-1185">Reference proteome</keyword>
<protein>
    <submittedName>
        <fullName evidence="5">Uncharacterized protein</fullName>
    </submittedName>
</protein>
<dbReference type="GO" id="GO:0015562">
    <property type="term" value="F:efflux transmembrane transporter activity"/>
    <property type="evidence" value="ECO:0007669"/>
    <property type="project" value="TreeGrafter"/>
</dbReference>
<proteinExistence type="inferred from homology"/>
<dbReference type="InterPro" id="IPR058647">
    <property type="entry name" value="BSH_CzcB-like"/>
</dbReference>
<dbReference type="Pfam" id="PF25973">
    <property type="entry name" value="BSH_CzcB"/>
    <property type="match status" value="1"/>
</dbReference>
<dbReference type="Gene3D" id="2.40.30.170">
    <property type="match status" value="1"/>
</dbReference>
<dbReference type="PATRIC" id="fig|1217700.3.peg.1917"/>
<dbReference type="GO" id="GO:1990281">
    <property type="term" value="C:efflux pump complex"/>
    <property type="evidence" value="ECO:0007669"/>
    <property type="project" value="TreeGrafter"/>
</dbReference>
<dbReference type="HOGENOM" id="CLU_018816_1_3_6"/>
<organism evidence="5 6">
    <name type="scientific">Acinetobacter higginsii</name>
    <dbReference type="NCBI Taxonomy" id="70347"/>
    <lineage>
        <taxon>Bacteria</taxon>
        <taxon>Pseudomonadati</taxon>
        <taxon>Pseudomonadota</taxon>
        <taxon>Gammaproteobacteria</taxon>
        <taxon>Moraxellales</taxon>
        <taxon>Moraxellaceae</taxon>
        <taxon>Acinetobacter</taxon>
    </lineage>
</organism>
<dbReference type="OrthoDB" id="7265739at2"/>
<dbReference type="Gene3D" id="2.40.50.100">
    <property type="match status" value="1"/>
</dbReference>
<keyword evidence="2" id="KW-0812">Transmembrane</keyword>
<keyword evidence="2" id="KW-1133">Transmembrane helix</keyword>
<sequence length="396" mass="43102">MTSQTPKKIKKKGWLILAIAVVLLIIAVVVWQTGTAKKSVNPEKAKNADTTEQKAALTVTIVQPQQQNWEQTFTANGNIAAWQEVVIGSELSGQRLTRVNVNVGDEVRRGQVLAEINSETIRADLAAAKASYAEAQAVLTDAITNNKRIQQLKNTGAISAQESTQYQTSQATAQARLDAAKAQIESNQLRLAQTQVVSPDNGVISARTATVGSLAQTGQELFRLIRDHRLEWRAEVTTSDLYKLKQGMTAHIVSPDPAQPAVTGKVRMIAPVIDPQTRYGLVYVDIPTTQAVRMGMFVKGEFDLGQKLALTVPQTALLLRDGFSYVFIVNDKNRVTQQKVTVGRRLGDRVELLNLPANVKVVSSGTGFLADGDLVSIAKDIPETPLSKQLVTTQEK</sequence>
<dbReference type="AlphaFoldDB" id="N9RHX6"/>
<reference evidence="5 6" key="1">
    <citation type="submission" date="2013-02" db="EMBL/GenBank/DDBJ databases">
        <title>The Genome Sequence of Acinetobacter sp. CIP 70.18.</title>
        <authorList>
            <consortium name="The Broad Institute Genome Sequencing Platform"/>
            <consortium name="The Broad Institute Genome Sequencing Center for Infectious Disease"/>
            <person name="Cerqueira G."/>
            <person name="Feldgarden M."/>
            <person name="Courvalin P."/>
            <person name="Perichon B."/>
            <person name="Grillot-Courvalin C."/>
            <person name="Clermont D."/>
            <person name="Rocha E."/>
            <person name="Yoon E.-J."/>
            <person name="Nemec A."/>
            <person name="Walker B."/>
            <person name="Young S.K."/>
            <person name="Zeng Q."/>
            <person name="Gargeya S."/>
            <person name="Fitzgerald M."/>
            <person name="Haas B."/>
            <person name="Abouelleil A."/>
            <person name="Alvarado L."/>
            <person name="Arachchi H.M."/>
            <person name="Berlin A.M."/>
            <person name="Chapman S.B."/>
            <person name="Dewar J."/>
            <person name="Goldberg J."/>
            <person name="Griggs A."/>
            <person name="Gujja S."/>
            <person name="Hansen M."/>
            <person name="Howarth C."/>
            <person name="Imamovic A."/>
            <person name="Larimer J."/>
            <person name="McCowan C."/>
            <person name="Murphy C."/>
            <person name="Neiman D."/>
            <person name="Pearson M."/>
            <person name="Priest M."/>
            <person name="Roberts A."/>
            <person name="Saif S."/>
            <person name="Shea T."/>
            <person name="Sisk P."/>
            <person name="Sykes S."/>
            <person name="Wortman J."/>
            <person name="Nusbaum C."/>
            <person name="Birren B."/>
        </authorList>
    </citation>
    <scope>NUCLEOTIDE SEQUENCE [LARGE SCALE GENOMIC DNA]</scope>
    <source>
        <strain evidence="5 6">CIP 70.18</strain>
    </source>
</reference>